<dbReference type="InterPro" id="IPR002931">
    <property type="entry name" value="Transglutaminase-like"/>
</dbReference>
<dbReference type="Proteomes" id="UP001501102">
    <property type="component" value="Unassembled WGS sequence"/>
</dbReference>
<feature type="transmembrane region" description="Helical" evidence="2">
    <location>
        <begin position="56"/>
        <end position="74"/>
    </location>
</feature>
<keyword evidence="5" id="KW-1185">Reference proteome</keyword>
<dbReference type="Pfam" id="PF01882">
    <property type="entry name" value="DUF58"/>
    <property type="match status" value="1"/>
</dbReference>
<dbReference type="SMART" id="SM00460">
    <property type="entry name" value="TGc"/>
    <property type="match status" value="1"/>
</dbReference>
<dbReference type="InterPro" id="IPR038765">
    <property type="entry name" value="Papain-like_cys_pep_sf"/>
</dbReference>
<dbReference type="EMBL" id="BAAAXZ010000074">
    <property type="protein sequence ID" value="GAA2923399.1"/>
    <property type="molecule type" value="Genomic_DNA"/>
</dbReference>
<feature type="transmembrane region" description="Helical" evidence="2">
    <location>
        <begin position="509"/>
        <end position="527"/>
    </location>
</feature>
<keyword evidence="2" id="KW-1133">Transmembrane helix</keyword>
<organism evidence="4 5">
    <name type="scientific">Streptomyces thioluteus</name>
    <dbReference type="NCBI Taxonomy" id="66431"/>
    <lineage>
        <taxon>Bacteria</taxon>
        <taxon>Bacillati</taxon>
        <taxon>Actinomycetota</taxon>
        <taxon>Actinomycetes</taxon>
        <taxon>Kitasatosporales</taxon>
        <taxon>Streptomycetaceae</taxon>
        <taxon>Streptomyces</taxon>
    </lineage>
</organism>
<feature type="transmembrane region" description="Helical" evidence="2">
    <location>
        <begin position="1060"/>
        <end position="1081"/>
    </location>
</feature>
<evidence type="ECO:0000313" key="4">
    <source>
        <dbReference type="EMBL" id="GAA2923399.1"/>
    </source>
</evidence>
<feature type="transmembrane region" description="Helical" evidence="2">
    <location>
        <begin position="455"/>
        <end position="474"/>
    </location>
</feature>
<dbReference type="InterPro" id="IPR021878">
    <property type="entry name" value="TgpA_N"/>
</dbReference>
<dbReference type="Gene3D" id="3.10.620.30">
    <property type="match status" value="1"/>
</dbReference>
<dbReference type="PANTHER" id="PTHR42736:SF1">
    <property type="entry name" value="PROTEIN-GLUTAMINE GAMMA-GLUTAMYLTRANSFERASE"/>
    <property type="match status" value="1"/>
</dbReference>
<gene>
    <name evidence="4" type="ORF">GCM10020221_19320</name>
</gene>
<feature type="region of interest" description="Disordered" evidence="1">
    <location>
        <begin position="991"/>
        <end position="1050"/>
    </location>
</feature>
<comment type="caution">
    <text evidence="4">The sequence shown here is derived from an EMBL/GenBank/DDBJ whole genome shotgun (WGS) entry which is preliminary data.</text>
</comment>
<protein>
    <recommendedName>
        <fullName evidence="3">Transglutaminase-like domain-containing protein</fullName>
    </recommendedName>
</protein>
<evidence type="ECO:0000259" key="3">
    <source>
        <dbReference type="SMART" id="SM00460"/>
    </source>
</evidence>
<feature type="transmembrane region" description="Helical" evidence="2">
    <location>
        <begin position="568"/>
        <end position="587"/>
    </location>
</feature>
<evidence type="ECO:0000313" key="5">
    <source>
        <dbReference type="Proteomes" id="UP001501102"/>
    </source>
</evidence>
<dbReference type="Pfam" id="PF01841">
    <property type="entry name" value="Transglut_core"/>
    <property type="match status" value="1"/>
</dbReference>
<feature type="region of interest" description="Disordered" evidence="1">
    <location>
        <begin position="1"/>
        <end position="24"/>
    </location>
</feature>
<reference evidence="5" key="1">
    <citation type="journal article" date="2019" name="Int. J. Syst. Evol. Microbiol.">
        <title>The Global Catalogue of Microorganisms (GCM) 10K type strain sequencing project: providing services to taxonomists for standard genome sequencing and annotation.</title>
        <authorList>
            <consortium name="The Broad Institute Genomics Platform"/>
            <consortium name="The Broad Institute Genome Sequencing Center for Infectious Disease"/>
            <person name="Wu L."/>
            <person name="Ma J."/>
        </authorList>
    </citation>
    <scope>NUCLEOTIDE SEQUENCE [LARGE SCALE GENOMIC DNA]</scope>
    <source>
        <strain evidence="5">JCM 4087</strain>
    </source>
</reference>
<dbReference type="Pfam" id="PF11992">
    <property type="entry name" value="TgpA_N"/>
    <property type="match status" value="1"/>
</dbReference>
<dbReference type="InterPro" id="IPR052901">
    <property type="entry name" value="Bact_TGase-like"/>
</dbReference>
<proteinExistence type="predicted"/>
<evidence type="ECO:0000256" key="1">
    <source>
        <dbReference type="SAM" id="MobiDB-lite"/>
    </source>
</evidence>
<accession>A0ABP6J6G2</accession>
<dbReference type="InterPro" id="IPR002881">
    <property type="entry name" value="DUF58"/>
</dbReference>
<keyword evidence="2" id="KW-0812">Transmembrane</keyword>
<dbReference type="SUPFAM" id="SSF54001">
    <property type="entry name" value="Cysteine proteinases"/>
    <property type="match status" value="1"/>
</dbReference>
<sequence length="1210" mass="126753">MTAGSRHDGTPAGEEPGDRGGLRAAFGGLTTRGRSFLAAGAAAVGCSYVLGQEDLLRVGLLLAALPVACVLVLYRTRHRVTGSRRLAPERVSAGEEARVHLAVESVSRLSTGPLMLQDRVPYDLGPRPRFVLDRLEPGARRAVSYRVRADLRGRYALGPLQLRLTDPFGMCEIDRGFSARQTLTVVPHCAPLPPVALGGEAAGHGEGRHRAIALAGADDIIPRGYRHGDDLRRVHWRATARHGELMVRREEQPQRAHATVLLDTRGIAYAGAGPESAFEWAVSGAASAAVHLLQRGFSVRLLTDTGASVPGTDGLTGAGHDPLDAAAPLLDALALIDHSEAEDLSGAHAALRDGRTGLLVAFLGELDEEQAALTARLRGRGGTALAFVLDPEVWTGAAAGYDAVARPLRLLREAGWTVLPVAPGDALPDLWRLAGTGGIREDDGMVAGGTDVSGATRLAVCAVLATAGAASALVPLVDGASWLADAVLLLAAQSAVGALARRTPLPRTLTVALQALAALLLLTVVFVRDRAVAGLLPGPDAFRQFTELLRQGTDDIGRYAIPAPATPGIELMLVAGVLVIGLVVDALAVTFRHAAPAGMPLLALYSVGAGLTRDATDWLWFLAAAAGYLLLLLAEGRDRLIRWGRVFGEGTGGNASAAPARTGRRIGVLALGVAVAVPLALPAIDGGLLAPRDRGKDGPGEGGTISAVNPAVSLRDSLNQPRNREVLRYRTSLDAPQGLYLRIVALDHFDGRTWRPAERRITDVPERLPAPAGLSPQVRTDRVTTSVVASDTYAQTYLPLPFPADSVRVGGQWRYEPEGRSLVGDHGQTTRGLGYQVTSLLPRPTAEQLARAPEPPERLRREYTEVPSSLPEVVARRAREVTAGAGTAYERAVRLQNWFAVSGGFQYDTEVRSGSGDDAIASFLEDKRGFCVHFSYSMAAMARTLGIPARVAVGFTPGSPQGDGTMSVGSKDAHAWPELYFEGAGWTRFEPTPSRGAPPEYTVTRDPAGAGAGDPGAPVPDHRGGPGPAPSRAGEPGSVPGRTGAVELSVDGSSSSGSAVVIWSATAGALLVLLLAAAPLWRVRVRARRLGGGPEDPVARTLAAWRELTDSAWDYGIAPEASRTPRGSVERIARVGELDAAAAAAAGRVATAVEGALYAPAAPSALGLAEDVALVRAGLRASAGRSVRVRAVFAPRSVVRRVAGRLRRRG</sequence>
<feature type="transmembrane region" description="Helical" evidence="2">
    <location>
        <begin position="618"/>
        <end position="634"/>
    </location>
</feature>
<feature type="domain" description="Transglutaminase-like" evidence="3">
    <location>
        <begin position="923"/>
        <end position="993"/>
    </location>
</feature>
<name>A0ABP6J6G2_STRTU</name>
<evidence type="ECO:0000256" key="2">
    <source>
        <dbReference type="SAM" id="Phobius"/>
    </source>
</evidence>
<dbReference type="PANTHER" id="PTHR42736">
    <property type="entry name" value="PROTEIN-GLUTAMINE GAMMA-GLUTAMYLTRANSFERASE"/>
    <property type="match status" value="1"/>
</dbReference>
<dbReference type="RefSeq" id="WP_425585978.1">
    <property type="nucleotide sequence ID" value="NZ_BAAAXZ010000074.1"/>
</dbReference>
<keyword evidence="2" id="KW-0472">Membrane</keyword>
<feature type="transmembrane region" description="Helical" evidence="2">
    <location>
        <begin position="666"/>
        <end position="684"/>
    </location>
</feature>